<accession>A0A9P0F0J6</accession>
<evidence type="ECO:0000256" key="14">
    <source>
        <dbReference type="ARBA" id="ARBA00049069"/>
    </source>
</evidence>
<dbReference type="Gene3D" id="3.40.50.720">
    <property type="entry name" value="NAD(P)-binding Rossmann-like Domain"/>
    <property type="match status" value="1"/>
</dbReference>
<evidence type="ECO:0000313" key="27">
    <source>
        <dbReference type="Proteomes" id="UP001152759"/>
    </source>
</evidence>
<comment type="catalytic activity">
    <reaction evidence="16">
        <text>17beta-hydroxy-5alpha-androstan-3-one + NAD(+) = 5alpha-androstan-3,17-dione + NADH + H(+)</text>
        <dbReference type="Rhea" id="RHEA:41992"/>
        <dbReference type="ChEBI" id="CHEBI:15378"/>
        <dbReference type="ChEBI" id="CHEBI:15994"/>
        <dbReference type="ChEBI" id="CHEBI:16330"/>
        <dbReference type="ChEBI" id="CHEBI:57540"/>
        <dbReference type="ChEBI" id="CHEBI:57945"/>
    </reaction>
    <physiologicalReaction direction="left-to-right" evidence="16">
        <dbReference type="Rhea" id="RHEA:41993"/>
    </physiologicalReaction>
</comment>
<gene>
    <name evidence="26" type="ORF">BEMITA_LOCUS3915</name>
</gene>
<comment type="subunit">
    <text evidence="18">Heterotetramer with CBR4; contains two molecules of HSD17B8 and CBR4.</text>
</comment>
<evidence type="ECO:0000256" key="1">
    <source>
        <dbReference type="ARBA" id="ARBA00004305"/>
    </source>
</evidence>
<evidence type="ECO:0000256" key="11">
    <source>
        <dbReference type="ARBA" id="ARBA00023128"/>
    </source>
</evidence>
<dbReference type="PANTHER" id="PTHR42760:SF83">
    <property type="entry name" value="(3R)-3-HYDROXYACYL-COA DEHYDROGENASE"/>
    <property type="match status" value="1"/>
</dbReference>
<evidence type="ECO:0000256" key="16">
    <source>
        <dbReference type="ARBA" id="ARBA00050435"/>
    </source>
</evidence>
<dbReference type="GO" id="GO:0005759">
    <property type="term" value="C:mitochondrial matrix"/>
    <property type="evidence" value="ECO:0007669"/>
    <property type="project" value="UniProtKB-SubCell"/>
</dbReference>
<evidence type="ECO:0000256" key="8">
    <source>
        <dbReference type="ARBA" id="ARBA00023002"/>
    </source>
</evidence>
<evidence type="ECO:0000256" key="19">
    <source>
        <dbReference type="ARBA" id="ARBA00066822"/>
    </source>
</evidence>
<keyword evidence="11" id="KW-0496">Mitochondrion</keyword>
<evidence type="ECO:0000256" key="12">
    <source>
        <dbReference type="ARBA" id="ARBA00023160"/>
    </source>
</evidence>
<evidence type="ECO:0000256" key="25">
    <source>
        <dbReference type="ARBA" id="ARBA00083258"/>
    </source>
</evidence>
<dbReference type="InterPro" id="IPR002347">
    <property type="entry name" value="SDR_fam"/>
</dbReference>
<dbReference type="FunFam" id="3.40.50.720:FF:000231">
    <property type="entry name" value="Estradiol 17-beta-dehydrogenase 8"/>
    <property type="match status" value="1"/>
</dbReference>
<dbReference type="AlphaFoldDB" id="A0A9P0F0J6"/>
<comment type="similarity">
    <text evidence="3">Belongs to the short-chain dehydrogenases/reductases (SDR) family.</text>
</comment>
<dbReference type="InterPro" id="IPR036291">
    <property type="entry name" value="NAD(P)-bd_dom_sf"/>
</dbReference>
<dbReference type="GO" id="GO:0008210">
    <property type="term" value="P:estrogen metabolic process"/>
    <property type="evidence" value="ECO:0007669"/>
    <property type="project" value="UniProtKB-ARBA"/>
</dbReference>
<dbReference type="KEGG" id="btab:109032499"/>
<evidence type="ECO:0000256" key="5">
    <source>
        <dbReference type="ARBA" id="ARBA00022516"/>
    </source>
</evidence>
<dbReference type="PRINTS" id="PR00081">
    <property type="entry name" value="GDHRDH"/>
</dbReference>
<organism evidence="26 27">
    <name type="scientific">Bemisia tabaci</name>
    <name type="common">Sweetpotato whitefly</name>
    <name type="synonym">Aleurodes tabaci</name>
    <dbReference type="NCBI Taxonomy" id="7038"/>
    <lineage>
        <taxon>Eukaryota</taxon>
        <taxon>Metazoa</taxon>
        <taxon>Ecdysozoa</taxon>
        <taxon>Arthropoda</taxon>
        <taxon>Hexapoda</taxon>
        <taxon>Insecta</taxon>
        <taxon>Pterygota</taxon>
        <taxon>Neoptera</taxon>
        <taxon>Paraneoptera</taxon>
        <taxon>Hemiptera</taxon>
        <taxon>Sternorrhyncha</taxon>
        <taxon>Aleyrodoidea</taxon>
        <taxon>Aleyrodidae</taxon>
        <taxon>Aleyrodinae</taxon>
        <taxon>Bemisia</taxon>
    </lineage>
</organism>
<dbReference type="InterPro" id="IPR020904">
    <property type="entry name" value="Sc_DH/Rdtase_CS"/>
</dbReference>
<reference evidence="26" key="1">
    <citation type="submission" date="2021-12" db="EMBL/GenBank/DDBJ databases">
        <authorList>
            <person name="King R."/>
        </authorList>
    </citation>
    <scope>NUCLEOTIDE SEQUENCE</scope>
</reference>
<evidence type="ECO:0000256" key="6">
    <source>
        <dbReference type="ARBA" id="ARBA00022553"/>
    </source>
</evidence>
<dbReference type="PANTHER" id="PTHR42760">
    <property type="entry name" value="SHORT-CHAIN DEHYDROGENASES/REDUCTASES FAMILY MEMBER"/>
    <property type="match status" value="1"/>
</dbReference>
<dbReference type="EC" id="1.1.1.239" evidence="19"/>
<evidence type="ECO:0000256" key="13">
    <source>
        <dbReference type="ARBA" id="ARBA00037929"/>
    </source>
</evidence>
<evidence type="ECO:0000256" key="15">
    <source>
        <dbReference type="ARBA" id="ARBA00050232"/>
    </source>
</evidence>
<comment type="catalytic activity">
    <reaction evidence="15">
        <text>testosterone + NAD(+) = androst-4-ene-3,17-dione + NADH + H(+)</text>
        <dbReference type="Rhea" id="RHEA:14929"/>
        <dbReference type="ChEBI" id="CHEBI:15378"/>
        <dbReference type="ChEBI" id="CHEBI:16422"/>
        <dbReference type="ChEBI" id="CHEBI:17347"/>
        <dbReference type="ChEBI" id="CHEBI:57540"/>
        <dbReference type="ChEBI" id="CHEBI:57945"/>
        <dbReference type="EC" id="1.1.1.239"/>
    </reaction>
    <physiologicalReaction direction="left-to-right" evidence="15">
        <dbReference type="Rhea" id="RHEA:14930"/>
    </physiologicalReaction>
</comment>
<keyword evidence="9" id="KW-0520">NAD</keyword>
<evidence type="ECO:0000256" key="4">
    <source>
        <dbReference type="ARBA" id="ARBA00012456"/>
    </source>
</evidence>
<comment type="catalytic activity">
    <reaction evidence="17">
        <text>a (3R)-3-hydroxyacyl-CoA + NAD(+) = a 3-oxoacyl-CoA + NADH + H(+)</text>
        <dbReference type="Rhea" id="RHEA:32711"/>
        <dbReference type="ChEBI" id="CHEBI:15378"/>
        <dbReference type="ChEBI" id="CHEBI:57319"/>
        <dbReference type="ChEBI" id="CHEBI:57540"/>
        <dbReference type="ChEBI" id="CHEBI:57945"/>
        <dbReference type="ChEBI" id="CHEBI:90726"/>
        <dbReference type="EC" id="1.1.1.n12"/>
    </reaction>
    <physiologicalReaction direction="left-to-right" evidence="17">
        <dbReference type="Rhea" id="RHEA:32712"/>
    </physiologicalReaction>
</comment>
<evidence type="ECO:0000256" key="22">
    <source>
        <dbReference type="ARBA" id="ARBA00081419"/>
    </source>
</evidence>
<name>A0A9P0F0J6_BEMTA</name>
<proteinExistence type="inferred from homology"/>
<comment type="catalytic activity">
    <reaction evidence="14">
        <text>17beta-estradiol + NAD(+) = estrone + NADH + H(+)</text>
        <dbReference type="Rhea" id="RHEA:24612"/>
        <dbReference type="ChEBI" id="CHEBI:15378"/>
        <dbReference type="ChEBI" id="CHEBI:16469"/>
        <dbReference type="ChEBI" id="CHEBI:17263"/>
        <dbReference type="ChEBI" id="CHEBI:57540"/>
        <dbReference type="ChEBI" id="CHEBI:57945"/>
        <dbReference type="EC" id="1.1.1.62"/>
    </reaction>
    <physiologicalReaction direction="left-to-right" evidence="14">
        <dbReference type="Rhea" id="RHEA:24613"/>
    </physiologicalReaction>
    <physiologicalReaction direction="right-to-left" evidence="14">
        <dbReference type="Rhea" id="RHEA:24614"/>
    </physiologicalReaction>
</comment>
<evidence type="ECO:0000256" key="10">
    <source>
        <dbReference type="ARBA" id="ARBA00023098"/>
    </source>
</evidence>
<comment type="subcellular location">
    <subcellularLocation>
        <location evidence="1">Mitochondrion matrix</location>
    </subcellularLocation>
</comment>
<keyword evidence="5" id="KW-0444">Lipid biosynthesis</keyword>
<evidence type="ECO:0000256" key="21">
    <source>
        <dbReference type="ARBA" id="ARBA00077835"/>
    </source>
</evidence>
<comment type="pathway">
    <text evidence="13">Steroid biosynthesis; estrogen biosynthesis.</text>
</comment>
<dbReference type="GO" id="GO:0006633">
    <property type="term" value="P:fatty acid biosynthetic process"/>
    <property type="evidence" value="ECO:0007669"/>
    <property type="project" value="UniProtKB-KW"/>
</dbReference>
<evidence type="ECO:0000256" key="7">
    <source>
        <dbReference type="ARBA" id="ARBA00022832"/>
    </source>
</evidence>
<comment type="pathway">
    <text evidence="2">Lipid metabolism; fatty acid biosynthesis.</text>
</comment>
<keyword evidence="8" id="KW-0560">Oxidoreductase</keyword>
<keyword evidence="7" id="KW-0276">Fatty acid metabolism</keyword>
<keyword evidence="6" id="KW-0597">Phosphoprotein</keyword>
<keyword evidence="27" id="KW-1185">Reference proteome</keyword>
<dbReference type="GO" id="GO:0004303">
    <property type="term" value="F:estradiol 17-beta-dehydrogenase [NAD(P)+] activity"/>
    <property type="evidence" value="ECO:0007669"/>
    <property type="project" value="UniProtKB-EC"/>
</dbReference>
<evidence type="ECO:0000313" key="26">
    <source>
        <dbReference type="EMBL" id="CAH0384609.1"/>
    </source>
</evidence>
<evidence type="ECO:0000256" key="3">
    <source>
        <dbReference type="ARBA" id="ARBA00006484"/>
    </source>
</evidence>
<evidence type="ECO:0000256" key="23">
    <source>
        <dbReference type="ARBA" id="ARBA00081936"/>
    </source>
</evidence>
<protein>
    <recommendedName>
        <fullName evidence="20">(3R)-3-hydroxyacyl-CoA dehydrogenase</fullName>
        <ecNumber evidence="19">1.1.1.239</ecNumber>
        <ecNumber evidence="4">1.1.1.n12</ecNumber>
    </recommendedName>
    <alternativeName>
        <fullName evidence="22">17-beta-hydroxysteroid dehydrogenase 8</fullName>
    </alternativeName>
    <alternativeName>
        <fullName evidence="21">3-ketoacyl-[acyl-carrier-protein] reductase alpha subunit</fullName>
    </alternativeName>
    <alternativeName>
        <fullName evidence="24">3-oxoacyl-[acyl-carrier-protein] reductase</fullName>
    </alternativeName>
    <alternativeName>
        <fullName evidence="25">Estradiol 17-beta-dehydrogenase 8</fullName>
    </alternativeName>
    <alternativeName>
        <fullName evidence="23">Testosterone 17-beta-dehydrogenase 8</fullName>
    </alternativeName>
</protein>
<evidence type="ECO:0000256" key="24">
    <source>
        <dbReference type="ARBA" id="ARBA00083097"/>
    </source>
</evidence>
<dbReference type="Proteomes" id="UP001152759">
    <property type="component" value="Chromosome 2"/>
</dbReference>
<evidence type="ECO:0000256" key="20">
    <source>
        <dbReference type="ARBA" id="ARBA00070911"/>
    </source>
</evidence>
<evidence type="ECO:0000256" key="2">
    <source>
        <dbReference type="ARBA" id="ARBA00005194"/>
    </source>
</evidence>
<dbReference type="GO" id="GO:0047035">
    <property type="term" value="F:testosterone dehydrogenase (NAD+) activity"/>
    <property type="evidence" value="ECO:0007669"/>
    <property type="project" value="UniProtKB-EC"/>
</dbReference>
<dbReference type="Pfam" id="PF13561">
    <property type="entry name" value="adh_short_C2"/>
    <property type="match status" value="1"/>
</dbReference>
<dbReference type="EMBL" id="OU963863">
    <property type="protein sequence ID" value="CAH0384609.1"/>
    <property type="molecule type" value="Genomic_DNA"/>
</dbReference>
<evidence type="ECO:0000256" key="18">
    <source>
        <dbReference type="ARBA" id="ARBA00065174"/>
    </source>
</evidence>
<sequence>MLTSKIAFITGAGSGIGRASCQLLAKEGATVIATDLKSSAAEATVKSLPGTNHVSMGLDVSKDEQVQSIFSNLKAQSKVPSIIINCAGITGDSFLVDATKDVFQRVVDVNLGGTFSVAQNACKALMEAKSPGSIVNVSSIVATMGNVGQCSYGASKAGVVGFTKSLALEMAKYNIRCNAVMPGFTDTPMVQAVPEKVKALILAQIPLQRMAAPEEIAELILFLASDKSSYMTGTAIPISGGLYS</sequence>
<dbReference type="GO" id="GO:0048038">
    <property type="term" value="F:quinone binding"/>
    <property type="evidence" value="ECO:0007669"/>
    <property type="project" value="TreeGrafter"/>
</dbReference>
<evidence type="ECO:0000256" key="9">
    <source>
        <dbReference type="ARBA" id="ARBA00023027"/>
    </source>
</evidence>
<keyword evidence="12" id="KW-0275">Fatty acid biosynthesis</keyword>
<dbReference type="PRINTS" id="PR00080">
    <property type="entry name" value="SDRFAMILY"/>
</dbReference>
<dbReference type="SUPFAM" id="SSF51735">
    <property type="entry name" value="NAD(P)-binding Rossmann-fold domains"/>
    <property type="match status" value="1"/>
</dbReference>
<dbReference type="EC" id="1.1.1.n12" evidence="4"/>
<evidence type="ECO:0000256" key="17">
    <source>
        <dbReference type="ARBA" id="ARBA00052680"/>
    </source>
</evidence>
<dbReference type="PROSITE" id="PS00061">
    <property type="entry name" value="ADH_SHORT"/>
    <property type="match status" value="1"/>
</dbReference>
<keyword evidence="10" id="KW-0443">Lipid metabolism</keyword>